<accession>A0ABY0VV90</accession>
<dbReference type="RefSeq" id="WP_083376305.1">
    <property type="nucleotide sequence ID" value="NZ_LT629796.1"/>
</dbReference>
<proteinExistence type="predicted"/>
<name>A0ABY0VV90_9PSED</name>
<organism evidence="1 2">
    <name type="scientific">Pseudomonas mandelii</name>
    <dbReference type="NCBI Taxonomy" id="75612"/>
    <lineage>
        <taxon>Bacteria</taxon>
        <taxon>Pseudomonadati</taxon>
        <taxon>Pseudomonadota</taxon>
        <taxon>Gammaproteobacteria</taxon>
        <taxon>Pseudomonadales</taxon>
        <taxon>Pseudomonadaceae</taxon>
        <taxon>Pseudomonas</taxon>
    </lineage>
</organism>
<protein>
    <submittedName>
        <fullName evidence="1">Uncharacterized protein</fullName>
    </submittedName>
</protein>
<gene>
    <name evidence="1" type="ORF">SAMN04489801_4661</name>
</gene>
<sequence length="193" mass="21512">MSRENHSAEPGFDLNTPDGGRSYIANLFKTVLKRHDYRQYIAERLAGDFACTLAQHFERITAERDALQLRLHAADQLIDDFSKACEWSQDDDSGIWNSACGTTWSFHDDGPVENGMNFCHCCGMRLVVDEAEAAAEPIDDWHMNPCKQGHRDVGADGGVAHCYQCGEKIEAATTQEAFERWNSTHPAAESAES</sequence>
<evidence type="ECO:0000313" key="2">
    <source>
        <dbReference type="Proteomes" id="UP000182476"/>
    </source>
</evidence>
<evidence type="ECO:0000313" key="1">
    <source>
        <dbReference type="EMBL" id="SDU57946.1"/>
    </source>
</evidence>
<keyword evidence="2" id="KW-1185">Reference proteome</keyword>
<dbReference type="EMBL" id="LT629796">
    <property type="protein sequence ID" value="SDU57946.1"/>
    <property type="molecule type" value="Genomic_DNA"/>
</dbReference>
<dbReference type="Proteomes" id="UP000182476">
    <property type="component" value="Chromosome I"/>
</dbReference>
<dbReference type="GeneID" id="46431650"/>
<reference evidence="1 2" key="1">
    <citation type="submission" date="2016-10" db="EMBL/GenBank/DDBJ databases">
        <authorList>
            <person name="Varghese N."/>
            <person name="Submissions S."/>
        </authorList>
    </citation>
    <scope>NUCLEOTIDE SEQUENCE [LARGE SCALE GENOMIC DNA]</scope>
    <source>
        <strain evidence="1 2">LMG 21607</strain>
    </source>
</reference>